<dbReference type="AlphaFoldDB" id="A0A1F6V1S8"/>
<name>A0A1F6V1S8_9BACT</name>
<proteinExistence type="predicted"/>
<gene>
    <name evidence="1" type="ORF">A2733_00885</name>
</gene>
<dbReference type="EMBL" id="MFTO01000021">
    <property type="protein sequence ID" value="OGI63384.1"/>
    <property type="molecule type" value="Genomic_DNA"/>
</dbReference>
<sequence>MNTITIPMKNIKDDLIIMPRSELARLLALSKKSGVKTVKSLPELAFEARARKNIVGPFKNTKDLFRSLGI</sequence>
<reference evidence="1 2" key="1">
    <citation type="journal article" date="2016" name="Nat. Commun.">
        <title>Thousands of microbial genomes shed light on interconnected biogeochemical processes in an aquifer system.</title>
        <authorList>
            <person name="Anantharaman K."/>
            <person name="Brown C.T."/>
            <person name="Hug L.A."/>
            <person name="Sharon I."/>
            <person name="Castelle C.J."/>
            <person name="Probst A.J."/>
            <person name="Thomas B.C."/>
            <person name="Singh A."/>
            <person name="Wilkins M.J."/>
            <person name="Karaoz U."/>
            <person name="Brodie E.L."/>
            <person name="Williams K.H."/>
            <person name="Hubbard S.S."/>
            <person name="Banfield J.F."/>
        </authorList>
    </citation>
    <scope>NUCLEOTIDE SEQUENCE [LARGE SCALE GENOMIC DNA]</scope>
</reference>
<dbReference type="Proteomes" id="UP000178985">
    <property type="component" value="Unassembled WGS sequence"/>
</dbReference>
<evidence type="ECO:0000313" key="2">
    <source>
        <dbReference type="Proteomes" id="UP000178985"/>
    </source>
</evidence>
<protein>
    <submittedName>
        <fullName evidence="1">Uncharacterized protein</fullName>
    </submittedName>
</protein>
<accession>A0A1F6V1S8</accession>
<organism evidence="1 2">
    <name type="scientific">Candidatus Nomurabacteria bacterium RIFCSPHIGHO2_01_FULL_40_20</name>
    <dbReference type="NCBI Taxonomy" id="1801738"/>
    <lineage>
        <taxon>Bacteria</taxon>
        <taxon>Candidatus Nomuraibacteriota</taxon>
    </lineage>
</organism>
<comment type="caution">
    <text evidence="1">The sequence shown here is derived from an EMBL/GenBank/DDBJ whole genome shotgun (WGS) entry which is preliminary data.</text>
</comment>
<evidence type="ECO:0000313" key="1">
    <source>
        <dbReference type="EMBL" id="OGI63384.1"/>
    </source>
</evidence>